<dbReference type="InterPro" id="IPR055348">
    <property type="entry name" value="DctQ"/>
</dbReference>
<protein>
    <recommendedName>
        <fullName evidence="9">TRAP transporter small permease protein</fullName>
    </recommendedName>
</protein>
<evidence type="ECO:0000256" key="3">
    <source>
        <dbReference type="ARBA" id="ARBA00022475"/>
    </source>
</evidence>
<comment type="caution">
    <text evidence="11">The sequence shown here is derived from an EMBL/GenBank/DDBJ whole genome shotgun (WGS) entry which is preliminary data.</text>
</comment>
<dbReference type="Pfam" id="PF04290">
    <property type="entry name" value="DctQ"/>
    <property type="match status" value="1"/>
</dbReference>
<evidence type="ECO:0000256" key="9">
    <source>
        <dbReference type="RuleBase" id="RU369079"/>
    </source>
</evidence>
<gene>
    <name evidence="11" type="ORF">VIBNISOn1_880008</name>
</gene>
<feature type="transmembrane region" description="Helical" evidence="9">
    <location>
        <begin position="94"/>
        <end position="111"/>
    </location>
</feature>
<proteinExistence type="inferred from homology"/>
<evidence type="ECO:0000256" key="7">
    <source>
        <dbReference type="ARBA" id="ARBA00023136"/>
    </source>
</evidence>
<evidence type="ECO:0000256" key="8">
    <source>
        <dbReference type="ARBA" id="ARBA00038436"/>
    </source>
</evidence>
<dbReference type="InterPro" id="IPR007387">
    <property type="entry name" value="TRAP_DctQ"/>
</dbReference>
<comment type="subcellular location">
    <subcellularLocation>
        <location evidence="1 9">Cell inner membrane</location>
        <topology evidence="1 9">Multi-pass membrane protein</topology>
    </subcellularLocation>
</comment>
<dbReference type="GO" id="GO:0015740">
    <property type="term" value="P:C4-dicarboxylate transport"/>
    <property type="evidence" value="ECO:0007669"/>
    <property type="project" value="TreeGrafter"/>
</dbReference>
<keyword evidence="7 9" id="KW-0472">Membrane</keyword>
<evidence type="ECO:0000256" key="4">
    <source>
        <dbReference type="ARBA" id="ARBA00022519"/>
    </source>
</evidence>
<keyword evidence="2 9" id="KW-0813">Transport</keyword>
<dbReference type="PANTHER" id="PTHR35011">
    <property type="entry name" value="2,3-DIKETO-L-GULONATE TRAP TRANSPORTER SMALL PERMEASE PROTEIN YIAM"/>
    <property type="match status" value="1"/>
</dbReference>
<evidence type="ECO:0000313" key="11">
    <source>
        <dbReference type="EMBL" id="CCO49721.1"/>
    </source>
</evidence>
<dbReference type="GO" id="GO:0022857">
    <property type="term" value="F:transmembrane transporter activity"/>
    <property type="evidence" value="ECO:0007669"/>
    <property type="project" value="UniProtKB-UniRule"/>
</dbReference>
<comment type="subunit">
    <text evidence="9">The complex comprises the extracytoplasmic solute receptor protein and the two transmembrane proteins.</text>
</comment>
<feature type="transmembrane region" description="Helical" evidence="9">
    <location>
        <begin position="123"/>
        <end position="144"/>
    </location>
</feature>
<evidence type="ECO:0000256" key="1">
    <source>
        <dbReference type="ARBA" id="ARBA00004429"/>
    </source>
</evidence>
<evidence type="ECO:0000256" key="5">
    <source>
        <dbReference type="ARBA" id="ARBA00022692"/>
    </source>
</evidence>
<evidence type="ECO:0000259" key="10">
    <source>
        <dbReference type="Pfam" id="PF04290"/>
    </source>
</evidence>
<feature type="domain" description="Tripartite ATP-independent periplasmic transporters DctQ component" evidence="10">
    <location>
        <begin position="27"/>
        <end position="148"/>
    </location>
</feature>
<keyword evidence="5 9" id="KW-0812">Transmembrane</keyword>
<comment type="similarity">
    <text evidence="8 9">Belongs to the TRAP transporter small permease family.</text>
</comment>
<evidence type="ECO:0000256" key="6">
    <source>
        <dbReference type="ARBA" id="ARBA00022989"/>
    </source>
</evidence>
<dbReference type="RefSeq" id="WP_022613757.1">
    <property type="nucleotide sequence ID" value="NZ_LK391965.1"/>
</dbReference>
<keyword evidence="4 9" id="KW-0997">Cell inner membrane</keyword>
<keyword evidence="6 9" id="KW-1133">Transmembrane helix</keyword>
<keyword evidence="3" id="KW-1003">Cell membrane</keyword>
<feature type="transmembrane region" description="Helical" evidence="9">
    <location>
        <begin position="15"/>
        <end position="36"/>
    </location>
</feature>
<dbReference type="AlphaFoldDB" id="A0AAV2VZ91"/>
<accession>A0AAV2VZ91</accession>
<sequence length="172" mass="19565">MASFIIKFSQGLSKLVLNITALLMTMLALLVFYQVITRFIFDAPSTWSEILARLLMVWMVYLSIGCVFRQGSMITITFFVDLLPKSLGIWFKRGVTLVVLGFAFILMYYGWEMAQRVSSQNVSMLNISAFWLYVSIPLGGLLSIPAVLEWHLREVECCNETNKVNITKATEV</sequence>
<evidence type="ECO:0000313" key="12">
    <source>
        <dbReference type="Proteomes" id="UP000018211"/>
    </source>
</evidence>
<dbReference type="EMBL" id="CAOF01000184">
    <property type="protein sequence ID" value="CCO49721.1"/>
    <property type="molecule type" value="Genomic_DNA"/>
</dbReference>
<dbReference type="GO" id="GO:0005886">
    <property type="term" value="C:plasma membrane"/>
    <property type="evidence" value="ECO:0007669"/>
    <property type="project" value="UniProtKB-SubCell"/>
</dbReference>
<dbReference type="Proteomes" id="UP000018211">
    <property type="component" value="Unassembled WGS sequence"/>
</dbReference>
<reference evidence="11 12" key="1">
    <citation type="journal article" date="2013" name="ISME J.">
        <title>Comparative genomics of pathogenic lineages of Vibrio nigripulchritudo identifies virulence-associated traits.</title>
        <authorList>
            <person name="Goudenege D."/>
            <person name="Labreuche Y."/>
            <person name="Krin E."/>
            <person name="Ansquer D."/>
            <person name="Mangenot S."/>
            <person name="Calteau A."/>
            <person name="Medigue C."/>
            <person name="Mazel D."/>
            <person name="Polz M.F."/>
            <person name="Le Roux F."/>
        </authorList>
    </citation>
    <scope>NUCLEOTIDE SEQUENCE [LARGE SCALE GENOMIC DNA]</scope>
    <source>
        <strain evidence="11 12">SOn1</strain>
    </source>
</reference>
<name>A0AAV2VZ91_9VIBR</name>
<comment type="function">
    <text evidence="9">Part of the tripartite ATP-independent periplasmic (TRAP) transport system.</text>
</comment>
<dbReference type="PANTHER" id="PTHR35011:SF2">
    <property type="entry name" value="2,3-DIKETO-L-GULONATE TRAP TRANSPORTER SMALL PERMEASE PROTEIN YIAM"/>
    <property type="match status" value="1"/>
</dbReference>
<organism evidence="11 12">
    <name type="scientific">Vibrio nigripulchritudo SOn1</name>
    <dbReference type="NCBI Taxonomy" id="1238450"/>
    <lineage>
        <taxon>Bacteria</taxon>
        <taxon>Pseudomonadati</taxon>
        <taxon>Pseudomonadota</taxon>
        <taxon>Gammaproteobacteria</taxon>
        <taxon>Vibrionales</taxon>
        <taxon>Vibrionaceae</taxon>
        <taxon>Vibrio</taxon>
    </lineage>
</organism>
<feature type="transmembrane region" description="Helical" evidence="9">
    <location>
        <begin position="56"/>
        <end position="82"/>
    </location>
</feature>
<evidence type="ECO:0000256" key="2">
    <source>
        <dbReference type="ARBA" id="ARBA00022448"/>
    </source>
</evidence>